<keyword evidence="11" id="KW-0413">Isomerase</keyword>
<evidence type="ECO:0000256" key="14">
    <source>
        <dbReference type="ARBA" id="ARBA00048988"/>
    </source>
</evidence>
<name>A0ABS9Y6W3_9ACTN</name>
<evidence type="ECO:0000256" key="11">
    <source>
        <dbReference type="ARBA" id="ARBA00023235"/>
    </source>
</evidence>
<feature type="compositionally biased region" description="Basic and acidic residues" evidence="16">
    <location>
        <begin position="536"/>
        <end position="560"/>
    </location>
</feature>
<keyword evidence="4" id="KW-0227">DNA damage</keyword>
<dbReference type="EMBL" id="JALDAY010000005">
    <property type="protein sequence ID" value="MCI3272953.1"/>
    <property type="molecule type" value="Genomic_DNA"/>
</dbReference>
<dbReference type="InterPro" id="IPR011604">
    <property type="entry name" value="PDDEXK-like_dom_sf"/>
</dbReference>
<evidence type="ECO:0000256" key="4">
    <source>
        <dbReference type="ARBA" id="ARBA00022763"/>
    </source>
</evidence>
<dbReference type="InterPro" id="IPR014016">
    <property type="entry name" value="UvrD-like_ATP-bd"/>
</dbReference>
<dbReference type="EC" id="5.6.2.4" evidence="13"/>
<evidence type="ECO:0000256" key="15">
    <source>
        <dbReference type="PROSITE-ProRule" id="PRU00560"/>
    </source>
</evidence>
<keyword evidence="8 15" id="KW-0067">ATP-binding</keyword>
<feature type="region of interest" description="Disordered" evidence="16">
    <location>
        <begin position="465"/>
        <end position="592"/>
    </location>
</feature>
<dbReference type="InterPro" id="IPR013986">
    <property type="entry name" value="DExx_box_DNA_helicase_dom_sf"/>
</dbReference>
<evidence type="ECO:0000256" key="12">
    <source>
        <dbReference type="ARBA" id="ARBA00034617"/>
    </source>
</evidence>
<evidence type="ECO:0000259" key="17">
    <source>
        <dbReference type="PROSITE" id="PS51198"/>
    </source>
</evidence>
<protein>
    <recommendedName>
        <fullName evidence="13">DNA 3'-5' helicase</fullName>
        <ecNumber evidence="13">5.6.2.4</ecNumber>
    </recommendedName>
</protein>
<evidence type="ECO:0000259" key="18">
    <source>
        <dbReference type="PROSITE" id="PS51217"/>
    </source>
</evidence>
<keyword evidence="20" id="KW-1185">Reference proteome</keyword>
<feature type="region of interest" description="Disordered" evidence="16">
    <location>
        <begin position="1"/>
        <end position="40"/>
    </location>
</feature>
<dbReference type="PROSITE" id="PS51198">
    <property type="entry name" value="UVRD_HELICASE_ATP_BIND"/>
    <property type="match status" value="1"/>
</dbReference>
<dbReference type="PANTHER" id="PTHR11070:SF59">
    <property type="entry name" value="DNA 3'-5' HELICASE"/>
    <property type="match status" value="1"/>
</dbReference>
<keyword evidence="2" id="KW-0540">Nuclease</keyword>
<dbReference type="InterPro" id="IPR011335">
    <property type="entry name" value="Restrct_endonuc-II-like"/>
</dbReference>
<evidence type="ECO:0000256" key="1">
    <source>
        <dbReference type="ARBA" id="ARBA00009922"/>
    </source>
</evidence>
<dbReference type="Gene3D" id="1.10.486.10">
    <property type="entry name" value="PCRA, domain 4"/>
    <property type="match status" value="1"/>
</dbReference>
<dbReference type="Gene3D" id="3.40.50.300">
    <property type="entry name" value="P-loop containing nucleotide triphosphate hydrolases"/>
    <property type="match status" value="3"/>
</dbReference>
<dbReference type="PROSITE" id="PS51217">
    <property type="entry name" value="UVRD_HELICASE_CTER"/>
    <property type="match status" value="1"/>
</dbReference>
<evidence type="ECO:0000256" key="13">
    <source>
        <dbReference type="ARBA" id="ARBA00034808"/>
    </source>
</evidence>
<evidence type="ECO:0000256" key="6">
    <source>
        <dbReference type="ARBA" id="ARBA00022806"/>
    </source>
</evidence>
<dbReference type="Pfam" id="PF13361">
    <property type="entry name" value="UvrD_C"/>
    <property type="match status" value="1"/>
</dbReference>
<dbReference type="SUPFAM" id="SSF52980">
    <property type="entry name" value="Restriction endonuclease-like"/>
    <property type="match status" value="1"/>
</dbReference>
<evidence type="ECO:0000256" key="7">
    <source>
        <dbReference type="ARBA" id="ARBA00022839"/>
    </source>
</evidence>
<keyword evidence="9" id="KW-0238">DNA-binding</keyword>
<dbReference type="InterPro" id="IPR027417">
    <property type="entry name" value="P-loop_NTPase"/>
</dbReference>
<proteinExistence type="inferred from homology"/>
<feature type="compositionally biased region" description="Basic and acidic residues" evidence="16">
    <location>
        <begin position="502"/>
        <end position="520"/>
    </location>
</feature>
<accession>A0ABS9Y6W3</accession>
<evidence type="ECO:0000313" key="19">
    <source>
        <dbReference type="EMBL" id="MCI3272953.1"/>
    </source>
</evidence>
<dbReference type="PANTHER" id="PTHR11070">
    <property type="entry name" value="UVRD / RECB / PCRA DNA HELICASE FAMILY MEMBER"/>
    <property type="match status" value="1"/>
</dbReference>
<dbReference type="Gene3D" id="3.90.320.10">
    <property type="match status" value="1"/>
</dbReference>
<keyword evidence="7" id="KW-0269">Exonuclease</keyword>
<dbReference type="InterPro" id="IPR038726">
    <property type="entry name" value="PDDEXK_AddAB-type"/>
</dbReference>
<reference evidence="19" key="1">
    <citation type="submission" date="2022-03" db="EMBL/GenBank/DDBJ databases">
        <title>Streptomyces 7R015 and 7R016 isolated from Barleria lupulina in Thailand.</title>
        <authorList>
            <person name="Kanchanasin P."/>
            <person name="Phongsopitanun W."/>
            <person name="Tanasupawat S."/>
        </authorList>
    </citation>
    <scope>NUCLEOTIDE SEQUENCE</scope>
    <source>
        <strain evidence="19">7R015</strain>
    </source>
</reference>
<evidence type="ECO:0000256" key="2">
    <source>
        <dbReference type="ARBA" id="ARBA00022722"/>
    </source>
</evidence>
<comment type="catalytic activity">
    <reaction evidence="14">
        <text>ATP + H2O = ADP + phosphate + H(+)</text>
        <dbReference type="Rhea" id="RHEA:13065"/>
        <dbReference type="ChEBI" id="CHEBI:15377"/>
        <dbReference type="ChEBI" id="CHEBI:15378"/>
        <dbReference type="ChEBI" id="CHEBI:30616"/>
        <dbReference type="ChEBI" id="CHEBI:43474"/>
        <dbReference type="ChEBI" id="CHEBI:456216"/>
        <dbReference type="EC" id="5.6.2.4"/>
    </reaction>
</comment>
<comment type="catalytic activity">
    <reaction evidence="12">
        <text>Couples ATP hydrolysis with the unwinding of duplex DNA by translocating in the 3'-5' direction.</text>
        <dbReference type="EC" id="5.6.2.4"/>
    </reaction>
</comment>
<keyword evidence="6 15" id="KW-0347">Helicase</keyword>
<sequence>MSSSSSTRRLPHPQVRQGNRGAYRLVRTPPARPDPPRLDAAQRSVVDHKDGPLLVLAGPGTGKTTTLVESVAARIARGGDPERILVLTFSRKAAVELRDRMALRMGAARAPWATTFHSFCYALVRAHQDSELFVEPLRLLSGPEQDVAVRELLAGQPDLERLGLAHVRWPDDLRACLTTRGFADEVRAVLARSRELGLDPGALDAFARGIGRPDWRAAAAFLAEYLDVLDLQGVLDYAELVHRAVLLARRPEVAEKLAAQYDAVLVDEYQDTDAAQVRLLHALAGGGRTLVAYGDPDQSIYAFRGADVNGILEFPHAFTRVDGSPAPVEVLRTSRRSGAALLAGTRLLTQRMPLTRLPAEKVRAHRELAPVRDGGRIEVYTYPTAGTELDNVADILRRAHLEDGVPWREMAVLVRAGSRTIPTVRRALTAAGVPLDIDGDDLPLRHEPAVAPLLTALRAVATAEAADAGPRARGEGADVAPAAEGGQDTPDGGQDGAAGAPGRDERDAPEAAEGGERDAAEPVDGGEGGAAESLDGGERGAAEAPTSDEREAPEGDERDAAAPVDGGEGDAAEALDGGGRDATDSVDGGEGGSAGAVAPCWLDTETALTLLASPLGGMDAADLRRLGRALRDEERAAGNALPPPSDELLARALAEPERLAVHDPAYARGAQRLGALLRKARERLAGGGTAEEALWELWEGTPWPGRLERSARRGGAAGRNADRDLDAVCALFATAARAEERTGGRGALNFLEEIDAEDIAADTLTRRAVRPDAVRLMTAHRSKGLEWRLVVVAGVQEGLWPDLRRRGSLLEADRIGRDGLAEPLTPGALLAEERRLFYVAATRARERLVVTAVKAPADDGDQPSRFLTELGVEPKDVTGRPRRPLSVAALVAELRATTVDPRVSDTLREAAAHRLARLAALADEDGRPLVPSAHPYRWWGMWDPTESKVPLRNRDQPVVLSGSALDQLANTCALQWFLGREVKADAPATAAQGFGNVVHVLADEVASGHTPADLAVLMERLDSVWNALAFDAPWKSAQEKENARVALERFLKWHVMDRTGRTPVASEHDFDVTLEAGDYEVRIRGQMDRVEADGDGRAYVVDFKTGKQAPTAREVEHHPQLAVYQLAVREGAVDEAFDGVRPEPGGAELVQLRQGAAQRDGGETLPKVQAQEPLEGEWVGELLATAAGKVLDERFTPTAGQHCTHCAFRASCSARPEGRHVVE</sequence>
<dbReference type="Proteomes" id="UP001165269">
    <property type="component" value="Unassembled WGS sequence"/>
</dbReference>
<evidence type="ECO:0000256" key="8">
    <source>
        <dbReference type="ARBA" id="ARBA00022840"/>
    </source>
</evidence>
<evidence type="ECO:0000256" key="16">
    <source>
        <dbReference type="SAM" id="MobiDB-lite"/>
    </source>
</evidence>
<evidence type="ECO:0000313" key="20">
    <source>
        <dbReference type="Proteomes" id="UP001165269"/>
    </source>
</evidence>
<dbReference type="InterPro" id="IPR000212">
    <property type="entry name" value="DNA_helicase_UvrD/REP"/>
</dbReference>
<dbReference type="CDD" id="cd17932">
    <property type="entry name" value="DEXQc_UvrD"/>
    <property type="match status" value="1"/>
</dbReference>
<evidence type="ECO:0000256" key="5">
    <source>
        <dbReference type="ARBA" id="ARBA00022801"/>
    </source>
</evidence>
<comment type="caution">
    <text evidence="19">The sequence shown here is derived from an EMBL/GenBank/DDBJ whole genome shotgun (WGS) entry which is preliminary data.</text>
</comment>
<keyword evidence="10" id="KW-0234">DNA repair</keyword>
<dbReference type="Gene3D" id="1.10.10.160">
    <property type="match status" value="1"/>
</dbReference>
<keyword evidence="5 15" id="KW-0378">Hydrolase</keyword>
<dbReference type="InterPro" id="IPR014017">
    <property type="entry name" value="DNA_helicase_UvrD-like_C"/>
</dbReference>
<evidence type="ECO:0000256" key="3">
    <source>
        <dbReference type="ARBA" id="ARBA00022741"/>
    </source>
</evidence>
<feature type="domain" description="UvrD-like helicase C-terminal" evidence="18">
    <location>
        <begin position="346"/>
        <end position="784"/>
    </location>
</feature>
<gene>
    <name evidence="19" type="ORF">MQP27_17725</name>
</gene>
<dbReference type="SUPFAM" id="SSF52540">
    <property type="entry name" value="P-loop containing nucleoside triphosphate hydrolases"/>
    <property type="match status" value="1"/>
</dbReference>
<evidence type="ECO:0000256" key="10">
    <source>
        <dbReference type="ARBA" id="ARBA00023204"/>
    </source>
</evidence>
<keyword evidence="3 15" id="KW-0547">Nucleotide-binding</keyword>
<dbReference type="RefSeq" id="WP_242766156.1">
    <property type="nucleotide sequence ID" value="NZ_JALDAY010000005.1"/>
</dbReference>
<dbReference type="Pfam" id="PF00580">
    <property type="entry name" value="UvrD-helicase"/>
    <property type="match status" value="1"/>
</dbReference>
<comment type="similarity">
    <text evidence="1">Belongs to the helicase family. UvrD subfamily.</text>
</comment>
<evidence type="ECO:0000256" key="9">
    <source>
        <dbReference type="ARBA" id="ARBA00023125"/>
    </source>
</evidence>
<feature type="domain" description="UvrD-like helicase ATP-binding" evidence="17">
    <location>
        <begin position="36"/>
        <end position="338"/>
    </location>
</feature>
<feature type="binding site" evidence="15">
    <location>
        <begin position="57"/>
        <end position="64"/>
    </location>
    <ligand>
        <name>ATP</name>
        <dbReference type="ChEBI" id="CHEBI:30616"/>
    </ligand>
</feature>
<organism evidence="19 20">
    <name type="scientific">Streptomyces cylindrosporus</name>
    <dbReference type="NCBI Taxonomy" id="2927583"/>
    <lineage>
        <taxon>Bacteria</taxon>
        <taxon>Bacillati</taxon>
        <taxon>Actinomycetota</taxon>
        <taxon>Actinomycetes</taxon>
        <taxon>Kitasatosporales</taxon>
        <taxon>Streptomycetaceae</taxon>
        <taxon>Streptomyces</taxon>
    </lineage>
</organism>
<feature type="compositionally biased region" description="Low complexity" evidence="16">
    <location>
        <begin position="485"/>
        <end position="501"/>
    </location>
</feature>
<dbReference type="Pfam" id="PF12705">
    <property type="entry name" value="PDDEXK_1"/>
    <property type="match status" value="1"/>
</dbReference>